<evidence type="ECO:0000256" key="1">
    <source>
        <dbReference type="SAM" id="Coils"/>
    </source>
</evidence>
<keyword evidence="2" id="KW-1133">Transmembrane helix</keyword>
<evidence type="ECO:0000313" key="5">
    <source>
        <dbReference type="Proteomes" id="UP000251197"/>
    </source>
</evidence>
<name>A0A2X3IFX7_9ENTR</name>
<dbReference type="InterPro" id="IPR050445">
    <property type="entry name" value="Bact_polysacc_biosynth/exp"/>
</dbReference>
<keyword evidence="1" id="KW-0175">Coiled coil</keyword>
<dbReference type="Proteomes" id="UP000251197">
    <property type="component" value="Unassembled WGS sequence"/>
</dbReference>
<evidence type="ECO:0000313" key="4">
    <source>
        <dbReference type="EMBL" id="SQC91378.1"/>
    </source>
</evidence>
<dbReference type="EMBL" id="UAVU01000007">
    <property type="protein sequence ID" value="SQC91378.1"/>
    <property type="molecule type" value="Genomic_DNA"/>
</dbReference>
<gene>
    <name evidence="4" type="primary">wzc_2</name>
    <name evidence="4" type="ORF">NCTC12120_04534</name>
</gene>
<evidence type="ECO:0000256" key="2">
    <source>
        <dbReference type="SAM" id="Phobius"/>
    </source>
</evidence>
<keyword evidence="2" id="KW-0812">Transmembrane</keyword>
<feature type="domain" description="Tyrosine-protein kinase G-rich" evidence="3">
    <location>
        <begin position="110"/>
        <end position="190"/>
    </location>
</feature>
<keyword evidence="2" id="KW-0472">Membrane</keyword>
<dbReference type="GO" id="GO:0004713">
    <property type="term" value="F:protein tyrosine kinase activity"/>
    <property type="evidence" value="ECO:0007669"/>
    <property type="project" value="TreeGrafter"/>
</dbReference>
<dbReference type="GO" id="GO:0005886">
    <property type="term" value="C:plasma membrane"/>
    <property type="evidence" value="ECO:0007669"/>
    <property type="project" value="TreeGrafter"/>
</dbReference>
<dbReference type="AlphaFoldDB" id="A0A2X3IFX7"/>
<dbReference type="PANTHER" id="PTHR32309">
    <property type="entry name" value="TYROSINE-PROTEIN KINASE"/>
    <property type="match status" value="1"/>
</dbReference>
<dbReference type="Pfam" id="PF13807">
    <property type="entry name" value="GNVR"/>
    <property type="match status" value="1"/>
</dbReference>
<accession>A0A2X3IFX7</accession>
<reference evidence="4 5" key="1">
    <citation type="submission" date="2018-06" db="EMBL/GenBank/DDBJ databases">
        <authorList>
            <consortium name="Pathogen Informatics"/>
            <person name="Doyle S."/>
        </authorList>
    </citation>
    <scope>NUCLEOTIDE SEQUENCE [LARGE SCALE GENOMIC DNA]</scope>
    <source>
        <strain evidence="4 5">NCTC12120</strain>
    </source>
</reference>
<proteinExistence type="predicted"/>
<sequence length="222" mass="24777">MQRKSEEAAKSLKFLAEQLPEVRHNLDTAENKLNAYRQRQDSVDLSLEAKSLLDSVVNIDAQLNQLTFKEAEISKLYTKAHPSYRTLLEQRKTLEDQKARLTNSIGAMPKTQQEIVRLTRDVESGQQVYMQLLNKQQELKITEASTVGDVRIVDPAITQPGMVKPQRALVILGSIILGLIVSVIGVLLRSLFNGGIESPTVLEEAGLSVYASIPLSEWQKNP</sequence>
<keyword evidence="4" id="KW-0808">Transferase</keyword>
<protein>
    <submittedName>
        <fullName evidence="4">Tyrosine-protein kinase wzc</fullName>
        <ecNumber evidence="4">2.7.10.-</ecNumber>
    </submittedName>
</protein>
<dbReference type="InterPro" id="IPR032807">
    <property type="entry name" value="GNVR"/>
</dbReference>
<dbReference type="EC" id="2.7.10.-" evidence="4"/>
<feature type="coiled-coil region" evidence="1">
    <location>
        <begin position="12"/>
        <end position="39"/>
    </location>
</feature>
<organism evidence="4 5">
    <name type="scientific">Cedecea neteri</name>
    <dbReference type="NCBI Taxonomy" id="158822"/>
    <lineage>
        <taxon>Bacteria</taxon>
        <taxon>Pseudomonadati</taxon>
        <taxon>Pseudomonadota</taxon>
        <taxon>Gammaproteobacteria</taxon>
        <taxon>Enterobacterales</taxon>
        <taxon>Enterobacteriaceae</taxon>
        <taxon>Cedecea</taxon>
    </lineage>
</organism>
<keyword evidence="4" id="KW-0418">Kinase</keyword>
<evidence type="ECO:0000259" key="3">
    <source>
        <dbReference type="Pfam" id="PF13807"/>
    </source>
</evidence>
<feature type="transmembrane region" description="Helical" evidence="2">
    <location>
        <begin position="169"/>
        <end position="192"/>
    </location>
</feature>
<dbReference type="PANTHER" id="PTHR32309:SF32">
    <property type="entry name" value="TYROSINE-PROTEIN KINASE ETK-RELATED"/>
    <property type="match status" value="1"/>
</dbReference>